<sequence>MKRTVFMTTWGISDTLDDTTKELLQRASLFANDEYRPVILTMDFKINYDEIIKGLYATGWLKKEVEVINVFDYYRQKFSSKEVSAAQKAQYEQNIKKYEGDYWVQDGDTIARYFQNGSYIKYKQWDEDGVLKFIDYFDENRVRIRKEEYNPKGYKIRETLYHPANNKKNQERFFTPDGFCYCTNWFNYQTDKQQALFLFDPAHKKAEDFSNRKDFQIYWLEELCRTEVVKPVIIVDGVLTVNRVIQLDDDLAYKIYNIHQNHFEAPYTLGSDHNKATKPILDIVSKGFPIVVPTSQQQLDLHKEIGNRGNIHVISPSVEMPRAKNEKNSLLVSMIADFTAENRIGQAIEAFMEVARDIPGAKLEIYGSGEEEDKLKKLIKKLKVAHGVKLKEPVQDTDAVYSKSAVSIVTAEAKGFVQSILESFANGTPVVAYDTNYGPAQLIQNEETGYLVQDGEIEALADRIKKLLDSPEDRQRMGNNAQQLVKEQYTPQSFYENWKQLIQSTIEEDKQKPLL</sequence>
<evidence type="ECO:0000313" key="5">
    <source>
        <dbReference type="EMBL" id="AMX00940.1"/>
    </source>
</evidence>
<dbReference type="EMBL" id="CP014806">
    <property type="protein sequence ID" value="AMX00940.1"/>
    <property type="molecule type" value="Genomic_DNA"/>
</dbReference>
<feature type="domain" description="Glycosyl transferase 1" evidence="4">
    <location>
        <begin position="11"/>
        <end position="184"/>
    </location>
</feature>
<keyword evidence="2" id="KW-0808">Transferase</keyword>
<keyword evidence="1" id="KW-0328">Glycosyltransferase</keyword>
<evidence type="ECO:0000313" key="6">
    <source>
        <dbReference type="Proteomes" id="UP000076021"/>
    </source>
</evidence>
<evidence type="ECO:0000259" key="3">
    <source>
        <dbReference type="Pfam" id="PF00534"/>
    </source>
</evidence>
<dbReference type="Proteomes" id="UP000076021">
    <property type="component" value="Chromosome"/>
</dbReference>
<dbReference type="OrthoDB" id="570545at2"/>
<dbReference type="KEGG" id="rst:ATY39_17060"/>
<dbReference type="PANTHER" id="PTHR12526:SF629">
    <property type="entry name" value="TEICHURONIC ACID BIOSYNTHESIS GLYCOSYLTRANSFERASE TUAH-RELATED"/>
    <property type="match status" value="1"/>
</dbReference>
<dbReference type="GO" id="GO:0016757">
    <property type="term" value="F:glycosyltransferase activity"/>
    <property type="evidence" value="ECO:0007669"/>
    <property type="project" value="UniProtKB-KW"/>
</dbReference>
<evidence type="ECO:0000259" key="4">
    <source>
        <dbReference type="Pfam" id="PF09318"/>
    </source>
</evidence>
<evidence type="ECO:0000256" key="1">
    <source>
        <dbReference type="ARBA" id="ARBA00022676"/>
    </source>
</evidence>
<organism evidence="5 6">
    <name type="scientific">Rummeliibacillus stabekisii</name>
    <dbReference type="NCBI Taxonomy" id="241244"/>
    <lineage>
        <taxon>Bacteria</taxon>
        <taxon>Bacillati</taxon>
        <taxon>Bacillota</taxon>
        <taxon>Bacilli</taxon>
        <taxon>Bacillales</taxon>
        <taxon>Caryophanaceae</taxon>
        <taxon>Rummeliibacillus</taxon>
    </lineage>
</organism>
<proteinExistence type="predicted"/>
<feature type="domain" description="Glycosyl transferase family 1" evidence="3">
    <location>
        <begin position="325"/>
        <end position="483"/>
    </location>
</feature>
<evidence type="ECO:0000256" key="2">
    <source>
        <dbReference type="ARBA" id="ARBA00022679"/>
    </source>
</evidence>
<dbReference type="STRING" id="241244.ATY39_17060"/>
<dbReference type="AlphaFoldDB" id="A0A143HHK6"/>
<dbReference type="RefSeq" id="WP_066791783.1">
    <property type="nucleotide sequence ID" value="NZ_CP014806.1"/>
</dbReference>
<accession>A0A143HHK6</accession>
<reference evidence="5 6" key="1">
    <citation type="journal article" date="2016" name="Genome Announc.">
        <title>Whole-Genome Sequence of Rummeliibacillus stabekisii Strain PP9 Isolated from Antarctic Soil.</title>
        <authorList>
            <person name="da Mota F.F."/>
            <person name="Vollu R.E."/>
            <person name="Jurelevicius D."/>
            <person name="Seldin L."/>
        </authorList>
    </citation>
    <scope>NUCLEOTIDE SEQUENCE [LARGE SCALE GENOMIC DNA]</scope>
    <source>
        <strain evidence="5 6">PP9</strain>
    </source>
</reference>
<dbReference type="Pfam" id="PF09318">
    <property type="entry name" value="Glyco_trans_A_1"/>
    <property type="match status" value="1"/>
</dbReference>
<gene>
    <name evidence="5" type="ORF">ATY39_17060</name>
</gene>
<evidence type="ECO:0008006" key="7">
    <source>
        <dbReference type="Google" id="ProtNLM"/>
    </source>
</evidence>
<name>A0A143HHK6_9BACL</name>
<dbReference type="Gene3D" id="3.40.50.2000">
    <property type="entry name" value="Glycogen Phosphorylase B"/>
    <property type="match status" value="3"/>
</dbReference>
<dbReference type="Pfam" id="PF00534">
    <property type="entry name" value="Glycos_transf_1"/>
    <property type="match status" value="1"/>
</dbReference>
<dbReference type="InterPro" id="IPR001296">
    <property type="entry name" value="Glyco_trans_1"/>
</dbReference>
<dbReference type="InterPro" id="IPR015397">
    <property type="entry name" value="Glyco_trans_A_1"/>
</dbReference>
<dbReference type="PANTHER" id="PTHR12526">
    <property type="entry name" value="GLYCOSYLTRANSFERASE"/>
    <property type="match status" value="1"/>
</dbReference>
<protein>
    <recommendedName>
        <fullName evidence="7">Glycosyl transferase family 1 domain-containing protein</fullName>
    </recommendedName>
</protein>
<reference evidence="6" key="2">
    <citation type="submission" date="2016-03" db="EMBL/GenBank/DDBJ databases">
        <authorList>
            <person name="Ploux O."/>
        </authorList>
    </citation>
    <scope>NUCLEOTIDE SEQUENCE [LARGE SCALE GENOMIC DNA]</scope>
    <source>
        <strain evidence="6">PP9</strain>
    </source>
</reference>
<keyword evidence="6" id="KW-1185">Reference proteome</keyword>
<dbReference type="SUPFAM" id="SSF53756">
    <property type="entry name" value="UDP-Glycosyltransferase/glycogen phosphorylase"/>
    <property type="match status" value="1"/>
</dbReference>